<dbReference type="InterPro" id="IPR021375">
    <property type="entry name" value="DUF2997"/>
</dbReference>
<dbReference type="Pfam" id="PF11211">
    <property type="entry name" value="DUF2997"/>
    <property type="match status" value="1"/>
</dbReference>
<evidence type="ECO:0000313" key="3">
    <source>
        <dbReference type="Proteomes" id="UP000325218"/>
    </source>
</evidence>
<proteinExistence type="predicted"/>
<feature type="coiled-coil region" evidence="1">
    <location>
        <begin position="37"/>
        <end position="64"/>
    </location>
</feature>
<dbReference type="Proteomes" id="UP000325218">
    <property type="component" value="Unassembled WGS sequence"/>
</dbReference>
<dbReference type="AlphaFoldDB" id="A0A5D0CTY3"/>
<accession>A0A5D0CTY3</accession>
<dbReference type="RefSeq" id="WP_148453785.1">
    <property type="nucleotide sequence ID" value="NZ_BORZ01000006.1"/>
</dbReference>
<evidence type="ECO:0000256" key="1">
    <source>
        <dbReference type="SAM" id="Coils"/>
    </source>
</evidence>
<protein>
    <submittedName>
        <fullName evidence="2">DUF2997 domain-containing protein</fullName>
    </submittedName>
</protein>
<name>A0A5D0CTY3_9BACL</name>
<dbReference type="OrthoDB" id="7067000at2"/>
<evidence type="ECO:0000313" key="2">
    <source>
        <dbReference type="EMBL" id="TYA12247.1"/>
    </source>
</evidence>
<dbReference type="EMBL" id="VSDO01000003">
    <property type="protein sequence ID" value="TYA12247.1"/>
    <property type="molecule type" value="Genomic_DNA"/>
</dbReference>
<gene>
    <name evidence="2" type="ORF">FRY98_16180</name>
</gene>
<comment type="caution">
    <text evidence="2">The sequence shown here is derived from an EMBL/GenBank/DDBJ whole genome shotgun (WGS) entry which is preliminary data.</text>
</comment>
<keyword evidence="1" id="KW-0175">Coiled coil</keyword>
<organism evidence="2 3">
    <name type="scientific">Paenibacillus faecis</name>
    <dbReference type="NCBI Taxonomy" id="862114"/>
    <lineage>
        <taxon>Bacteria</taxon>
        <taxon>Bacillati</taxon>
        <taxon>Bacillota</taxon>
        <taxon>Bacilli</taxon>
        <taxon>Bacillales</taxon>
        <taxon>Paenibacillaceae</taxon>
        <taxon>Paenibacillus</taxon>
    </lineage>
</organism>
<reference evidence="2 3" key="1">
    <citation type="submission" date="2019-08" db="EMBL/GenBank/DDBJ databases">
        <title>Genome sequencing of Paenibacillus faecis DSM 23593(T).</title>
        <authorList>
            <person name="Kook J.-K."/>
            <person name="Park S.-N."/>
            <person name="Lim Y.K."/>
        </authorList>
    </citation>
    <scope>NUCLEOTIDE SEQUENCE [LARGE SCALE GENOMIC DNA]</scope>
    <source>
        <strain evidence="2 3">DSM 23593</strain>
    </source>
</reference>
<keyword evidence="3" id="KW-1185">Reference proteome</keyword>
<sequence>MPEKIQIRIFPDGTVKAETLGIKGQKCTDVIPLLENLLKAEALKAEYTREYYEVEEEVELQQQNNILKS</sequence>